<dbReference type="EMBL" id="JACBKZ010000015">
    <property type="protein sequence ID" value="KAF5930756.1"/>
    <property type="molecule type" value="Genomic_DNA"/>
</dbReference>
<dbReference type="PANTHER" id="PTHR37176">
    <property type="entry name" value="F10K1.23"/>
    <property type="match status" value="1"/>
</dbReference>
<comment type="caution">
    <text evidence="1">The sequence shown here is derived from an EMBL/GenBank/DDBJ whole genome shotgun (WGS) entry which is preliminary data.</text>
</comment>
<evidence type="ECO:0008006" key="3">
    <source>
        <dbReference type="Google" id="ProtNLM"/>
    </source>
</evidence>
<dbReference type="Proteomes" id="UP000593564">
    <property type="component" value="Unassembled WGS sequence"/>
</dbReference>
<dbReference type="PANTHER" id="PTHR37176:SF1">
    <property type="entry name" value="PROTEIN DOUBLE-STRAND BREAK FORMATION"/>
    <property type="match status" value="1"/>
</dbReference>
<protein>
    <recommendedName>
        <fullName evidence="3">MI domain-containing protein</fullName>
    </recommendedName>
</protein>
<organism evidence="1 2">
    <name type="scientific">Camellia sinensis</name>
    <name type="common">Tea plant</name>
    <name type="synonym">Thea sinensis</name>
    <dbReference type="NCBI Taxonomy" id="4442"/>
    <lineage>
        <taxon>Eukaryota</taxon>
        <taxon>Viridiplantae</taxon>
        <taxon>Streptophyta</taxon>
        <taxon>Embryophyta</taxon>
        <taxon>Tracheophyta</taxon>
        <taxon>Spermatophyta</taxon>
        <taxon>Magnoliopsida</taxon>
        <taxon>eudicotyledons</taxon>
        <taxon>Gunneridae</taxon>
        <taxon>Pentapetalae</taxon>
        <taxon>asterids</taxon>
        <taxon>Ericales</taxon>
        <taxon>Theaceae</taxon>
        <taxon>Camellia</taxon>
    </lineage>
</organism>
<evidence type="ECO:0000313" key="1">
    <source>
        <dbReference type="EMBL" id="KAF5930756.1"/>
    </source>
</evidence>
<accession>A0A7J7FUQ0</accession>
<keyword evidence="2" id="KW-1185">Reference proteome</keyword>
<dbReference type="InterPro" id="IPR044969">
    <property type="entry name" value="DFO"/>
</dbReference>
<sequence>MDWMNSTRLIANKNLFKPHQFETNPPNLPNMSGGAEEQISLFRSRVELRRFDDGTLRILESILISKDVKSLLEVRSSLREFTRRESLCIIREIADKSVEHKLFILEFLVRAFALVGDIEAIFKL</sequence>
<proteinExistence type="predicted"/>
<name>A0A7J7FUQ0_CAMSI</name>
<gene>
    <name evidence="1" type="ORF">HYC85_031629</name>
</gene>
<dbReference type="AlphaFoldDB" id="A0A7J7FUQ0"/>
<evidence type="ECO:0000313" key="2">
    <source>
        <dbReference type="Proteomes" id="UP000593564"/>
    </source>
</evidence>
<reference evidence="2" key="1">
    <citation type="journal article" date="2020" name="Nat. Commun.">
        <title>Genome assembly of wild tea tree DASZ reveals pedigree and selection history of tea varieties.</title>
        <authorList>
            <person name="Zhang W."/>
            <person name="Zhang Y."/>
            <person name="Qiu H."/>
            <person name="Guo Y."/>
            <person name="Wan H."/>
            <person name="Zhang X."/>
            <person name="Scossa F."/>
            <person name="Alseekh S."/>
            <person name="Zhang Q."/>
            <person name="Wang P."/>
            <person name="Xu L."/>
            <person name="Schmidt M.H."/>
            <person name="Jia X."/>
            <person name="Li D."/>
            <person name="Zhu A."/>
            <person name="Guo F."/>
            <person name="Chen W."/>
            <person name="Ni D."/>
            <person name="Usadel B."/>
            <person name="Fernie A.R."/>
            <person name="Wen W."/>
        </authorList>
    </citation>
    <scope>NUCLEOTIDE SEQUENCE [LARGE SCALE GENOMIC DNA]</scope>
    <source>
        <strain evidence="2">cv. G240</strain>
    </source>
</reference>
<reference evidence="1 2" key="2">
    <citation type="submission" date="2020-07" db="EMBL/GenBank/DDBJ databases">
        <title>Genome assembly of wild tea tree DASZ reveals pedigree and selection history of tea varieties.</title>
        <authorList>
            <person name="Zhang W."/>
        </authorList>
    </citation>
    <scope>NUCLEOTIDE SEQUENCE [LARGE SCALE GENOMIC DNA]</scope>
    <source>
        <strain evidence="2">cv. G240</strain>
        <tissue evidence="1">Leaf</tissue>
    </source>
</reference>
<dbReference type="GO" id="GO:0042138">
    <property type="term" value="P:meiotic DNA double-strand break formation"/>
    <property type="evidence" value="ECO:0007669"/>
    <property type="project" value="InterPro"/>
</dbReference>